<keyword evidence="5" id="KW-0539">Nucleus</keyword>
<feature type="domain" description="Myb-like" evidence="7">
    <location>
        <begin position="432"/>
        <end position="483"/>
    </location>
</feature>
<feature type="non-terminal residue" evidence="9">
    <location>
        <position position="1"/>
    </location>
</feature>
<dbReference type="Proteomes" id="UP001432027">
    <property type="component" value="Unassembled WGS sequence"/>
</dbReference>
<dbReference type="GO" id="GO:0042795">
    <property type="term" value="P:snRNA transcription by RNA polymerase II"/>
    <property type="evidence" value="ECO:0007669"/>
    <property type="project" value="TreeGrafter"/>
</dbReference>
<feature type="compositionally biased region" description="Acidic residues" evidence="6">
    <location>
        <begin position="903"/>
        <end position="930"/>
    </location>
</feature>
<dbReference type="PANTHER" id="PTHR46621:SF1">
    <property type="entry name" value="SNRNA-ACTIVATING PROTEIN COMPLEX SUBUNIT 4"/>
    <property type="match status" value="1"/>
</dbReference>
<dbReference type="PROSITE" id="PS50090">
    <property type="entry name" value="MYB_LIKE"/>
    <property type="match status" value="4"/>
</dbReference>
<evidence type="ECO:0000313" key="10">
    <source>
        <dbReference type="Proteomes" id="UP001432027"/>
    </source>
</evidence>
<dbReference type="GO" id="GO:0005634">
    <property type="term" value="C:nucleus"/>
    <property type="evidence" value="ECO:0007669"/>
    <property type="project" value="UniProtKB-SubCell"/>
</dbReference>
<dbReference type="Gene3D" id="1.10.10.60">
    <property type="entry name" value="Homeodomain-like"/>
    <property type="match status" value="3"/>
</dbReference>
<dbReference type="InterPro" id="IPR001005">
    <property type="entry name" value="SANT/Myb"/>
</dbReference>
<comment type="subcellular location">
    <subcellularLocation>
        <location evidence="1">Nucleus</location>
    </subcellularLocation>
</comment>
<evidence type="ECO:0000256" key="4">
    <source>
        <dbReference type="ARBA" id="ARBA00023163"/>
    </source>
</evidence>
<feature type="compositionally biased region" description="Polar residues" evidence="6">
    <location>
        <begin position="685"/>
        <end position="700"/>
    </location>
</feature>
<feature type="region of interest" description="Disordered" evidence="6">
    <location>
        <begin position="37"/>
        <end position="57"/>
    </location>
</feature>
<dbReference type="PROSITE" id="PS51294">
    <property type="entry name" value="HTH_MYB"/>
    <property type="match status" value="3"/>
</dbReference>
<keyword evidence="10" id="KW-1185">Reference proteome</keyword>
<dbReference type="InterPro" id="IPR017930">
    <property type="entry name" value="Myb_dom"/>
</dbReference>
<name>A0AAV5UF19_9BILA</name>
<evidence type="ECO:0000256" key="3">
    <source>
        <dbReference type="ARBA" id="ARBA00023125"/>
    </source>
</evidence>
<feature type="region of interest" description="Disordered" evidence="6">
    <location>
        <begin position="845"/>
        <end position="986"/>
    </location>
</feature>
<dbReference type="PANTHER" id="PTHR46621">
    <property type="entry name" value="SNRNA-ACTIVATING PROTEIN COMPLEX SUBUNIT 4"/>
    <property type="match status" value="1"/>
</dbReference>
<dbReference type="Pfam" id="PF13921">
    <property type="entry name" value="Myb_DNA-bind_6"/>
    <property type="match status" value="2"/>
</dbReference>
<dbReference type="GO" id="GO:0042796">
    <property type="term" value="P:snRNA transcription by RNA polymerase III"/>
    <property type="evidence" value="ECO:0007669"/>
    <property type="project" value="TreeGrafter"/>
</dbReference>
<feature type="compositionally biased region" description="Acidic residues" evidence="6">
    <location>
        <begin position="974"/>
        <end position="986"/>
    </location>
</feature>
<dbReference type="InterPro" id="IPR009057">
    <property type="entry name" value="Homeodomain-like_sf"/>
</dbReference>
<accession>A0AAV5UF19</accession>
<feature type="domain" description="HTH myb-type" evidence="8">
    <location>
        <begin position="440"/>
        <end position="487"/>
    </location>
</feature>
<feature type="domain" description="Myb-like" evidence="7">
    <location>
        <begin position="273"/>
        <end position="324"/>
    </location>
</feature>
<dbReference type="CDD" id="cd00167">
    <property type="entry name" value="SANT"/>
    <property type="match status" value="4"/>
</dbReference>
<feature type="non-terminal residue" evidence="9">
    <location>
        <position position="986"/>
    </location>
</feature>
<dbReference type="SMART" id="SM00717">
    <property type="entry name" value="SANT"/>
    <property type="match status" value="5"/>
</dbReference>
<protein>
    <submittedName>
        <fullName evidence="9">Uncharacterized protein</fullName>
    </submittedName>
</protein>
<keyword evidence="2" id="KW-0805">Transcription regulation</keyword>
<evidence type="ECO:0000256" key="2">
    <source>
        <dbReference type="ARBA" id="ARBA00023015"/>
    </source>
</evidence>
<gene>
    <name evidence="9" type="ORF">PENTCL1PPCAC_27740</name>
</gene>
<feature type="compositionally biased region" description="Low complexity" evidence="6">
    <location>
        <begin position="954"/>
        <end position="965"/>
    </location>
</feature>
<feature type="region of interest" description="Disordered" evidence="6">
    <location>
        <begin position="1"/>
        <end position="20"/>
    </location>
</feature>
<feature type="compositionally biased region" description="Basic residues" evidence="6">
    <location>
        <begin position="941"/>
        <end position="953"/>
    </location>
</feature>
<dbReference type="GO" id="GO:0000978">
    <property type="term" value="F:RNA polymerase II cis-regulatory region sequence-specific DNA binding"/>
    <property type="evidence" value="ECO:0007669"/>
    <property type="project" value="TreeGrafter"/>
</dbReference>
<comment type="caution">
    <text evidence="9">The sequence shown here is derived from an EMBL/GenBank/DDBJ whole genome shotgun (WGS) entry which is preliminary data.</text>
</comment>
<dbReference type="SUPFAM" id="SSF46689">
    <property type="entry name" value="Homeodomain-like"/>
    <property type="match status" value="4"/>
</dbReference>
<dbReference type="Pfam" id="PF00249">
    <property type="entry name" value="Myb_DNA-binding"/>
    <property type="match status" value="1"/>
</dbReference>
<reference evidence="9" key="1">
    <citation type="submission" date="2023-10" db="EMBL/GenBank/DDBJ databases">
        <title>Genome assembly of Pristionchus species.</title>
        <authorList>
            <person name="Yoshida K."/>
            <person name="Sommer R.J."/>
        </authorList>
    </citation>
    <scope>NUCLEOTIDE SEQUENCE</scope>
    <source>
        <strain evidence="9">RS0144</strain>
    </source>
</reference>
<feature type="compositionally biased region" description="Basic and acidic residues" evidence="6">
    <location>
        <begin position="880"/>
        <end position="902"/>
    </location>
</feature>
<dbReference type="EMBL" id="BTSX01000006">
    <property type="protein sequence ID" value="GMT05566.1"/>
    <property type="molecule type" value="Genomic_DNA"/>
</dbReference>
<evidence type="ECO:0000259" key="7">
    <source>
        <dbReference type="PROSITE" id="PS50090"/>
    </source>
</evidence>
<keyword evidence="4" id="KW-0804">Transcription</keyword>
<evidence type="ECO:0000259" key="8">
    <source>
        <dbReference type="PROSITE" id="PS51294"/>
    </source>
</evidence>
<evidence type="ECO:0000256" key="1">
    <source>
        <dbReference type="ARBA" id="ARBA00004123"/>
    </source>
</evidence>
<dbReference type="InterPro" id="IPR051575">
    <property type="entry name" value="Myb-like_DNA-bd"/>
</dbReference>
<feature type="region of interest" description="Disordered" evidence="6">
    <location>
        <begin position="579"/>
        <end position="611"/>
    </location>
</feature>
<dbReference type="GO" id="GO:0001006">
    <property type="term" value="F:RNA polymerase III type 3 promoter sequence-specific DNA binding"/>
    <property type="evidence" value="ECO:0007669"/>
    <property type="project" value="TreeGrafter"/>
</dbReference>
<keyword evidence="3" id="KW-0238">DNA-binding</keyword>
<sequence>DDSGGNPHGRSVDDNEMLGAELLDISESNPFARLAVVPKGKSNDASTSNHDDDVDDPQLRISAEEDDNLHVVLAMNEAYSELIDNMIEKAELALRQNRSKQNMLEERKKIFNSDAALVRRKIPVTMFMPPFFKDQFNMCPPLNEETKRKMASMMYDPLLREERKWTASELRNLHQAVRQSIIDHRLIPINGQRELIQEKIHNRNALTTQKEISDWHDNLEALNRKIDYERKLPDKLILTGDYSKVDWASIAMVVFKGSRTPDALRLKWCNEQSPQWNQAEWTVSEVKKLNELATKDFVSWTMIADKLGTRRTPWQCFEKYKSEIASEILKREWTQEEDERLLKLVESLQLNGVVQWDKVTYHMAGRTRQQCRTRYRCTLDKTIKHGRWTDEEDLLLMCSIGRYGAKEWVKIAKGVPGRNDRQCRERWVNVLDRANRSEEWTMEEDEKLLYAVNMFGKGQWAKMSCLLPGRNQRACKARFRSLLTTKMRICATQLSKIREAQASRKGAGRNNYYAKRSDATFKEFNQLTGGNDETGENFCNEARSAALADKTRWKRPEPEVRRVVEEGLQGISKKYEGRERRWSEMSDDDDGTEQLFNGIDQQSGGGGRARKEQTWLPVEFDDPNMTEEEKCQNLTEALCQLVAKQDQISSGHAQEAYTGKARDAVEKEMRRILFDAVESRVQTAMTNAEEQENGPSTSKAASAGVSRQAALEARVRHDMESAADAAAHDMLHPTAATTHAAELLLAEVPRLASIATPLLSSLWSGDKVHSMDEIYVKMEEALKDHREYLELREVLRCLLVEPLMMIYSLEDDNRKTEFLTTEFNRAREQLMGDVEIGKVVDTGKRAPAKTAKAEKSPRTKAITTKGRPTKGQKKTAAATLHKEPPVEEKTPLDPAELERAWDAVDDEEMPVDWMEEGGEGVGEEAVEEEQPVEKAPSRPSSRAKKAPQTRKKTPASAKKTPAPKRTANKRKDEIEGDEEEEEEKKK</sequence>
<dbReference type="AlphaFoldDB" id="A0AAV5UF19"/>
<evidence type="ECO:0000256" key="6">
    <source>
        <dbReference type="SAM" id="MobiDB-lite"/>
    </source>
</evidence>
<feature type="domain" description="HTH myb-type" evidence="8">
    <location>
        <begin position="325"/>
        <end position="376"/>
    </location>
</feature>
<feature type="domain" description="HTH myb-type" evidence="8">
    <location>
        <begin position="380"/>
        <end position="435"/>
    </location>
</feature>
<feature type="domain" description="Myb-like" evidence="7">
    <location>
        <begin position="380"/>
        <end position="431"/>
    </location>
</feature>
<evidence type="ECO:0000313" key="9">
    <source>
        <dbReference type="EMBL" id="GMT05566.1"/>
    </source>
</evidence>
<feature type="region of interest" description="Disordered" evidence="6">
    <location>
        <begin position="685"/>
        <end position="716"/>
    </location>
</feature>
<organism evidence="9 10">
    <name type="scientific">Pristionchus entomophagus</name>
    <dbReference type="NCBI Taxonomy" id="358040"/>
    <lineage>
        <taxon>Eukaryota</taxon>
        <taxon>Metazoa</taxon>
        <taxon>Ecdysozoa</taxon>
        <taxon>Nematoda</taxon>
        <taxon>Chromadorea</taxon>
        <taxon>Rhabditida</taxon>
        <taxon>Rhabditina</taxon>
        <taxon>Diplogasteromorpha</taxon>
        <taxon>Diplogasteroidea</taxon>
        <taxon>Neodiplogasteridae</taxon>
        <taxon>Pristionchus</taxon>
    </lineage>
</organism>
<dbReference type="GO" id="GO:0019185">
    <property type="term" value="C:snRNA-activating protein complex"/>
    <property type="evidence" value="ECO:0007669"/>
    <property type="project" value="TreeGrafter"/>
</dbReference>
<evidence type="ECO:0000256" key="5">
    <source>
        <dbReference type="ARBA" id="ARBA00023242"/>
    </source>
</evidence>
<feature type="domain" description="Myb-like" evidence="7">
    <location>
        <begin position="325"/>
        <end position="379"/>
    </location>
</feature>
<proteinExistence type="predicted"/>